<evidence type="ECO:0000313" key="5">
    <source>
        <dbReference type="EMBL" id="PNV66849.1"/>
    </source>
</evidence>
<keyword evidence="5" id="KW-0547">Nucleotide-binding</keyword>
<keyword evidence="5" id="KW-0067">ATP-binding</keyword>
<proteinExistence type="predicted"/>
<name>A0A2K2U9B0_9ACTN</name>
<dbReference type="RefSeq" id="WP_103265806.1">
    <property type="nucleotide sequence ID" value="NZ_CABMLE010000019.1"/>
</dbReference>
<dbReference type="AlphaFoldDB" id="A0A2K2U9B0"/>
<dbReference type="InterPro" id="IPR027417">
    <property type="entry name" value="P-loop_NTPase"/>
</dbReference>
<feature type="region of interest" description="Disordered" evidence="2">
    <location>
        <begin position="126"/>
        <end position="147"/>
    </location>
</feature>
<dbReference type="PANTHER" id="PTHR41259">
    <property type="entry name" value="DOUBLE-STRAND BREAK REPAIR RAD50 ATPASE, PUTATIVE-RELATED"/>
    <property type="match status" value="1"/>
</dbReference>
<comment type="caution">
    <text evidence="5">The sequence shown here is derived from an EMBL/GenBank/DDBJ whole genome shotgun (WGS) entry which is preliminary data.</text>
</comment>
<organism evidence="5 6">
    <name type="scientific">Enteroscipio rubneri</name>
    <dbReference type="NCBI Taxonomy" id="2070686"/>
    <lineage>
        <taxon>Bacteria</taxon>
        <taxon>Bacillati</taxon>
        <taxon>Actinomycetota</taxon>
        <taxon>Coriobacteriia</taxon>
        <taxon>Eggerthellales</taxon>
        <taxon>Eggerthellaceae</taxon>
        <taxon>Enteroscipio</taxon>
    </lineage>
</organism>
<dbReference type="EMBL" id="PPEK01000019">
    <property type="protein sequence ID" value="PNV66849.1"/>
    <property type="molecule type" value="Genomic_DNA"/>
</dbReference>
<keyword evidence="3" id="KW-0472">Membrane</keyword>
<feature type="coiled-coil region" evidence="1">
    <location>
        <begin position="244"/>
        <end position="333"/>
    </location>
</feature>
<keyword evidence="3" id="KW-1133">Transmembrane helix</keyword>
<dbReference type="Gene3D" id="3.40.50.300">
    <property type="entry name" value="P-loop containing nucleotide triphosphate hydrolases"/>
    <property type="match status" value="2"/>
</dbReference>
<evidence type="ECO:0000259" key="4">
    <source>
        <dbReference type="Pfam" id="PF13514"/>
    </source>
</evidence>
<feature type="coiled-coil region" evidence="1">
    <location>
        <begin position="544"/>
        <end position="571"/>
    </location>
</feature>
<gene>
    <name evidence="5" type="ORF">C2L71_11020</name>
</gene>
<keyword evidence="3" id="KW-0812">Transmembrane</keyword>
<dbReference type="Pfam" id="PF13514">
    <property type="entry name" value="AAA_27"/>
    <property type="match status" value="1"/>
</dbReference>
<dbReference type="OrthoDB" id="3177877at2"/>
<dbReference type="GO" id="GO:0005524">
    <property type="term" value="F:ATP binding"/>
    <property type="evidence" value="ECO:0007669"/>
    <property type="project" value="UniProtKB-KW"/>
</dbReference>
<keyword evidence="1" id="KW-0175">Coiled coil</keyword>
<dbReference type="SUPFAM" id="SSF52540">
    <property type="entry name" value="P-loop containing nucleoside triphosphate hydrolases"/>
    <property type="match status" value="1"/>
</dbReference>
<feature type="region of interest" description="Disordered" evidence="2">
    <location>
        <begin position="87"/>
        <end position="111"/>
    </location>
</feature>
<dbReference type="PANTHER" id="PTHR41259:SF1">
    <property type="entry name" value="DOUBLE-STRAND BREAK REPAIR RAD50 ATPASE, PUTATIVE-RELATED"/>
    <property type="match status" value="1"/>
</dbReference>
<feature type="transmembrane region" description="Helical" evidence="3">
    <location>
        <begin position="411"/>
        <end position="430"/>
    </location>
</feature>
<keyword evidence="6" id="KW-1185">Reference proteome</keyword>
<evidence type="ECO:0000256" key="3">
    <source>
        <dbReference type="SAM" id="Phobius"/>
    </source>
</evidence>
<accession>A0A2K2U9B0</accession>
<feature type="transmembrane region" description="Helical" evidence="3">
    <location>
        <begin position="442"/>
        <end position="463"/>
    </location>
</feature>
<dbReference type="InterPro" id="IPR038734">
    <property type="entry name" value="YhaN_AAA"/>
</dbReference>
<sequence>MRPPFLERINIVSFGAFSGKVVGPFTPNLNVVFGRNEAGKTTLASFVGGVLFGWEDARGSRNTYKPTNAERAGSLFFAVPRAEYRADENRGTRSGRDAGENCGAHDRGDAGENRIVRERYGAGAIPDAAEPVGMGEQRGASEGGGNEVLGEFGEADEIELTRVRNVDGLQGDTTLVADIDKETFQTMFALTSDELRSLRNTTDMTAKLLTAGSGTGASPAHALAKIDELLAGYTSRSAGAVRSLVRLEAEQDELRARLAVAFEEAERFKREDKEFRDLAPQRDEMMARLDALNTDIEALSAHRAQVKKLNDEIAEARERVAALVAEEEQLAITRRDQHDDDLVPLMHLAAGDERALRDRLDALASEEAKCEHAVDLAQDNFATSKAAFEALLEAEDAEDAEGRARQRHVQVALSILLPLVFMVAGVPLFIHGREIASLSFTALGVGLVVFAVVVTLAALVMLFRPDKAADAKEARKQDAHWIMLQDKKKLEACLQNRAAFQERARTQLDAAGLGPALGSLRQSRALLDEAREARAEERLFRQRQQALVSRRIALEDSLDKAERQRDDLFEHMLPHGERTLDAIDALLAQKARQRSGLLEASEALNRRYGELKQELAQAVHLRDFDELKLRYEQACTQQEEYAREYARLLLAKRMLESAIAAWESKSQPEVYRQASRLLALMTDGRWAKVSMTEEGRLRVIDAVKNAHDPLHLSLGTCQQLYLALRIALLMTADNVGRSVPILADDILVNFDSVRRAGAAQAIAELARVRQVVLLTCHEEIVEALREADPTLNEVRL</sequence>
<protein>
    <submittedName>
        <fullName evidence="5">Sugar ABC transporter ATP-binding protein</fullName>
    </submittedName>
</protein>
<feature type="domain" description="YhaN AAA" evidence="4">
    <location>
        <begin position="6"/>
        <end position="57"/>
    </location>
</feature>
<evidence type="ECO:0000256" key="1">
    <source>
        <dbReference type="SAM" id="Coils"/>
    </source>
</evidence>
<evidence type="ECO:0000313" key="6">
    <source>
        <dbReference type="Proteomes" id="UP000236197"/>
    </source>
</evidence>
<reference evidence="6" key="1">
    <citation type="submission" date="2018-01" db="EMBL/GenBank/DDBJ databases">
        <title>Rubneribacter badeniensis gen. nov., sp. nov., and Colonibacter rubneri, gen. nov., sp. nov., WGS of new members of the Eggerthellaceae.</title>
        <authorList>
            <person name="Danylec N."/>
            <person name="Stoll D.A."/>
            <person name="Doetsch A."/>
            <person name="Kulling S.E."/>
            <person name="Huch M."/>
        </authorList>
    </citation>
    <scope>NUCLEOTIDE SEQUENCE [LARGE SCALE GENOMIC DNA]</scope>
    <source>
        <strain evidence="6">ResAG-96</strain>
    </source>
</reference>
<dbReference type="Proteomes" id="UP000236197">
    <property type="component" value="Unassembled WGS sequence"/>
</dbReference>
<evidence type="ECO:0000256" key="2">
    <source>
        <dbReference type="SAM" id="MobiDB-lite"/>
    </source>
</evidence>